<keyword evidence="1" id="KW-0805">Transcription regulation</keyword>
<dbReference type="InterPro" id="IPR009057">
    <property type="entry name" value="Homeodomain-like_sf"/>
</dbReference>
<evidence type="ECO:0000313" key="5">
    <source>
        <dbReference type="Proteomes" id="UP000216225"/>
    </source>
</evidence>
<dbReference type="Proteomes" id="UP000216225">
    <property type="component" value="Unassembled WGS sequence"/>
</dbReference>
<gene>
    <name evidence="4" type="ORF">CE154_020375</name>
</gene>
<sequence length="39" mass="4489">MTHEAFCQVLGYQETPSFVRAFRHWTGMPPASYRKSLTG</sequence>
<dbReference type="PROSITE" id="PS01124">
    <property type="entry name" value="HTH_ARAC_FAMILY_2"/>
    <property type="match status" value="1"/>
</dbReference>
<keyword evidence="2" id="KW-0804">Transcription</keyword>
<proteinExistence type="predicted"/>
<dbReference type="Gene3D" id="1.10.10.60">
    <property type="entry name" value="Homeodomain-like"/>
    <property type="match status" value="1"/>
</dbReference>
<dbReference type="AlphaFoldDB" id="A0A420K896"/>
<dbReference type="GO" id="GO:0043565">
    <property type="term" value="F:sequence-specific DNA binding"/>
    <property type="evidence" value="ECO:0007669"/>
    <property type="project" value="InterPro"/>
</dbReference>
<dbReference type="InterPro" id="IPR018060">
    <property type="entry name" value="HTH_AraC"/>
</dbReference>
<comment type="caution">
    <text evidence="4">The sequence shown here is derived from an EMBL/GenBank/DDBJ whole genome shotgun (WGS) entry which is preliminary data.</text>
</comment>
<reference evidence="4 5" key="1">
    <citation type="submission" date="2018-09" db="EMBL/GenBank/DDBJ databases">
        <title>Genome comparison of Alicycliphilus sp. BQ1, a polyurethanolytic bacterium, with its closest phylogenetic relatives Alicycliphilus denitrificans BC and K601, unable to attack polyurethane.</title>
        <authorList>
            <person name="Loza-Tavera H."/>
            <person name="Lozano L."/>
            <person name="Cevallos M."/>
            <person name="Maya-Lucas O."/>
            <person name="Garcia-Mena J."/>
            <person name="Hernandez J."/>
        </authorList>
    </citation>
    <scope>NUCLEOTIDE SEQUENCE [LARGE SCALE GENOMIC DNA]</scope>
    <source>
        <strain evidence="4 5">BQ1</strain>
    </source>
</reference>
<dbReference type="RefSeq" id="WP_115010567.1">
    <property type="nucleotide sequence ID" value="NZ_NKDB02000005.1"/>
</dbReference>
<dbReference type="GO" id="GO:0003700">
    <property type="term" value="F:DNA-binding transcription factor activity"/>
    <property type="evidence" value="ECO:0007669"/>
    <property type="project" value="InterPro"/>
</dbReference>
<organism evidence="4 5">
    <name type="scientific">Alicycliphilus denitrificans</name>
    <dbReference type="NCBI Taxonomy" id="179636"/>
    <lineage>
        <taxon>Bacteria</taxon>
        <taxon>Pseudomonadati</taxon>
        <taxon>Pseudomonadota</taxon>
        <taxon>Betaproteobacteria</taxon>
        <taxon>Burkholderiales</taxon>
        <taxon>Comamonadaceae</taxon>
        <taxon>Alicycliphilus</taxon>
    </lineage>
</organism>
<accession>A0A420K896</accession>
<evidence type="ECO:0000313" key="4">
    <source>
        <dbReference type="EMBL" id="RKJ94661.1"/>
    </source>
</evidence>
<feature type="domain" description="HTH araC/xylS-type" evidence="3">
    <location>
        <begin position="1"/>
        <end position="36"/>
    </location>
</feature>
<evidence type="ECO:0000256" key="1">
    <source>
        <dbReference type="ARBA" id="ARBA00023015"/>
    </source>
</evidence>
<name>A0A420K896_9BURK</name>
<dbReference type="SUPFAM" id="SSF46689">
    <property type="entry name" value="Homeodomain-like"/>
    <property type="match status" value="1"/>
</dbReference>
<evidence type="ECO:0000256" key="2">
    <source>
        <dbReference type="ARBA" id="ARBA00023163"/>
    </source>
</evidence>
<protein>
    <submittedName>
        <fullName evidence="4">AraC family transcriptional regulator</fullName>
    </submittedName>
</protein>
<evidence type="ECO:0000259" key="3">
    <source>
        <dbReference type="PROSITE" id="PS01124"/>
    </source>
</evidence>
<dbReference type="EMBL" id="NKDB02000005">
    <property type="protein sequence ID" value="RKJ94661.1"/>
    <property type="molecule type" value="Genomic_DNA"/>
</dbReference>